<dbReference type="AlphaFoldDB" id="Q5E7D1"/>
<dbReference type="KEGG" id="vfi:VF_0570"/>
<feature type="transmembrane region" description="Helical" evidence="1">
    <location>
        <begin position="24"/>
        <end position="46"/>
    </location>
</feature>
<organism evidence="2 3">
    <name type="scientific">Aliivibrio fischeri (strain ATCC 700601 / ES114)</name>
    <name type="common">Vibrio fischeri</name>
    <dbReference type="NCBI Taxonomy" id="312309"/>
    <lineage>
        <taxon>Bacteria</taxon>
        <taxon>Pseudomonadati</taxon>
        <taxon>Pseudomonadota</taxon>
        <taxon>Gammaproteobacteria</taxon>
        <taxon>Vibrionales</taxon>
        <taxon>Vibrionaceae</taxon>
        <taxon>Aliivibrio</taxon>
    </lineage>
</organism>
<name>Q5E7D1_ALIF1</name>
<dbReference type="InterPro" id="IPR016419">
    <property type="entry name" value="Prepilin_Pept-dep_B_prd"/>
</dbReference>
<dbReference type="PIRSF" id="PIRSF004525">
    <property type="entry name" value="Pilin_peptidase-dep_B_prd"/>
    <property type="match status" value="1"/>
</dbReference>
<reference evidence="2 3" key="1">
    <citation type="journal article" date="2005" name="Proc. Natl. Acad. Sci. U.S.A.">
        <title>Complete genome sequence of Vibrio fischeri: a symbiotic bacterium with pathogenic congeners.</title>
        <authorList>
            <person name="Ruby E.G."/>
            <person name="Urbanowski M."/>
            <person name="Campbell J."/>
            <person name="Dunn A."/>
            <person name="Faini M."/>
            <person name="Gunsalus R."/>
            <person name="Lostroh P."/>
            <person name="Lupp C."/>
            <person name="McCann J."/>
            <person name="Millikan D."/>
            <person name="Schaefer A."/>
            <person name="Stabb E."/>
            <person name="Stevens A."/>
            <person name="Visick K."/>
            <person name="Whistler C."/>
            <person name="Greenberg E.P."/>
        </authorList>
    </citation>
    <scope>NUCLEOTIDE SEQUENCE [LARGE SCALE GENOMIC DNA]</scope>
    <source>
        <strain evidence="3">ATCC 700601 / ES114</strain>
    </source>
</reference>
<dbReference type="STRING" id="312309.VF_0570"/>
<keyword evidence="3" id="KW-1185">Reference proteome</keyword>
<dbReference type="HOGENOM" id="CLU_111163_0_0_6"/>
<evidence type="ECO:0008006" key="4">
    <source>
        <dbReference type="Google" id="ProtNLM"/>
    </source>
</evidence>
<dbReference type="EnsemblBacteria" id="AAW85065">
    <property type="protein sequence ID" value="AAW85065"/>
    <property type="gene ID" value="VF_0570"/>
</dbReference>
<dbReference type="eggNOG" id="COG4966">
    <property type="taxonomic scope" value="Bacteria"/>
</dbReference>
<dbReference type="OrthoDB" id="5865913at2"/>
<evidence type="ECO:0000256" key="1">
    <source>
        <dbReference type="SAM" id="Phobius"/>
    </source>
</evidence>
<evidence type="ECO:0000313" key="3">
    <source>
        <dbReference type="Proteomes" id="UP000000537"/>
    </source>
</evidence>
<dbReference type="Proteomes" id="UP000000537">
    <property type="component" value="Chromosome I"/>
</dbReference>
<keyword evidence="1" id="KW-1133">Transmembrane helix</keyword>
<reference evidence="2 3" key="2">
    <citation type="journal article" date="2008" name="BMC Genomics">
        <title>Comparative genomics-based investigation of resequencing targets in Vibrio fischeri: focus on point miscalls and artefactual expansions.</title>
        <authorList>
            <person name="Mandel M.J."/>
            <person name="Stabb E.V."/>
            <person name="Ruby E.G."/>
        </authorList>
    </citation>
    <scope>NUCLEOTIDE SEQUENCE [LARGE SCALE GENOMIC DNA]</scope>
    <source>
        <strain evidence="3">ATCC 700601 / ES114</strain>
    </source>
</reference>
<sequence>MTIQVELSMAITPVHKYKQKGASLIELLIASFIGIIAISLVGSIFINGQRVAKERGLELLLTQNLTSTMQIIKEDIQRAGYDGADGQSIKLSGAVNIIEITSDSIGFAYHRKMSGAQKTYQNIVYKYSSIDKKLKVCEEKTLITQRKEIADVGDCNSLFDSQNIHVTAFSIVSTPLITSAAMSSIIDVRLDAKLVNIPTMTKSLSFRAKQRNWQ</sequence>
<gene>
    <name evidence="2" type="ordered locus">VF_0570</name>
</gene>
<keyword evidence="1" id="KW-0472">Membrane</keyword>
<accession>Q5E7D1</accession>
<dbReference type="EMBL" id="CP000020">
    <property type="protein sequence ID" value="AAW85065.1"/>
    <property type="molecule type" value="Genomic_DNA"/>
</dbReference>
<protein>
    <recommendedName>
        <fullName evidence="4">Pilus assembly protein PilW</fullName>
    </recommendedName>
</protein>
<keyword evidence="1" id="KW-0812">Transmembrane</keyword>
<dbReference type="PATRIC" id="fig|312309.11.peg.562"/>
<evidence type="ECO:0000313" key="2">
    <source>
        <dbReference type="EMBL" id="AAW85065.1"/>
    </source>
</evidence>
<proteinExistence type="predicted"/>